<evidence type="ECO:0000313" key="2">
    <source>
        <dbReference type="EMBL" id="MBU4681778.1"/>
    </source>
</evidence>
<dbReference type="Pfam" id="PF11102">
    <property type="entry name" value="YjbF"/>
    <property type="match status" value="1"/>
</dbReference>
<accession>A0ABS6DF11</accession>
<comment type="caution">
    <text evidence="2">The sequence shown here is derived from an EMBL/GenBank/DDBJ whole genome shotgun (WGS) entry which is preliminary data.</text>
</comment>
<keyword evidence="3" id="KW-1185">Reference proteome</keyword>
<evidence type="ECO:0000313" key="3">
    <source>
        <dbReference type="Proteomes" id="UP000686327"/>
    </source>
</evidence>
<reference evidence="3" key="1">
    <citation type="submission" date="2023-07" db="EMBL/GenBank/DDBJ databases">
        <title>Cedecea davisae an AmpC producer and its therapeutic implications.</title>
        <authorList>
            <person name="Notter J."/>
        </authorList>
    </citation>
    <scope>NUCLEOTIDE SEQUENCE [LARGE SCALE GENOMIC DNA]</scope>
    <source>
        <strain evidence="3">1</strain>
    </source>
</reference>
<feature type="chain" id="PRO_5046778933" evidence="1">
    <location>
        <begin position="19"/>
        <end position="212"/>
    </location>
</feature>
<evidence type="ECO:0000256" key="1">
    <source>
        <dbReference type="SAM" id="SignalP"/>
    </source>
</evidence>
<sequence length="212" mass="23319">MSRLAILFVCLLLQGCSATTRGLGASLWHSVAGGGGVQLTDDEIAGMRYASQYMSINNGPQLFVVLAYNENDQQKWVTQDRAVIVTQNGRIVKTSGLGDNLTETTNLGHDPLAKVKQITEGAGWTRQIAWTEHQQTRYATASSTFSYDGSDTIKVGSSITKVRVLEEEVTALGKSWTNRYWVDDDGQIRKSKQYLGPGYWPITTLLVKAAKQ</sequence>
<dbReference type="EMBL" id="JAGRYU010000010">
    <property type="protein sequence ID" value="MBU4681778.1"/>
    <property type="molecule type" value="Genomic_DNA"/>
</dbReference>
<name>A0ABS6DF11_9ENTR</name>
<keyword evidence="2" id="KW-0449">Lipoprotein</keyword>
<dbReference type="RefSeq" id="WP_216375147.1">
    <property type="nucleotide sequence ID" value="NZ_JAGRYT010000042.1"/>
</dbReference>
<organism evidence="2 3">
    <name type="scientific">Cedecea davisae</name>
    <dbReference type="NCBI Taxonomy" id="158484"/>
    <lineage>
        <taxon>Bacteria</taxon>
        <taxon>Pseudomonadati</taxon>
        <taxon>Pseudomonadota</taxon>
        <taxon>Gammaproteobacteria</taxon>
        <taxon>Enterobacterales</taxon>
        <taxon>Enterobacteriaceae</taxon>
        <taxon>Cedecea</taxon>
    </lineage>
</organism>
<keyword evidence="1" id="KW-0732">Signal</keyword>
<dbReference type="PROSITE" id="PS51257">
    <property type="entry name" value="PROKAR_LIPOPROTEIN"/>
    <property type="match status" value="1"/>
</dbReference>
<proteinExistence type="predicted"/>
<dbReference type="Proteomes" id="UP000686327">
    <property type="component" value="Unassembled WGS sequence"/>
</dbReference>
<dbReference type="InterPro" id="IPR021308">
    <property type="entry name" value="GfcB"/>
</dbReference>
<gene>
    <name evidence="2" type="ORF">KC222_07120</name>
</gene>
<feature type="signal peptide" evidence="1">
    <location>
        <begin position="1"/>
        <end position="18"/>
    </location>
</feature>
<protein>
    <submittedName>
        <fullName evidence="2">YjbF family lipoprotein</fullName>
    </submittedName>
</protein>